<accession>A0A7Y1A1S1</accession>
<dbReference type="AlphaFoldDB" id="A0A7Y1A1S1"/>
<gene>
    <name evidence="2" type="ORF">HBO38_03760</name>
</gene>
<evidence type="ECO:0000313" key="2">
    <source>
        <dbReference type="EMBL" id="NMY07572.1"/>
    </source>
</evidence>
<organism evidence="2 3">
    <name type="scientific">Pseudomonas veronii</name>
    <dbReference type="NCBI Taxonomy" id="76761"/>
    <lineage>
        <taxon>Bacteria</taxon>
        <taxon>Pseudomonadati</taxon>
        <taxon>Pseudomonadota</taxon>
        <taxon>Gammaproteobacteria</taxon>
        <taxon>Pseudomonadales</taxon>
        <taxon>Pseudomonadaceae</taxon>
        <taxon>Pseudomonas</taxon>
    </lineage>
</organism>
<dbReference type="RefSeq" id="WP_169883706.1">
    <property type="nucleotide sequence ID" value="NZ_JAAQWG010000004.1"/>
</dbReference>
<sequence length="309" mass="31349">MHRIDGPGATADNMFTEGDPVAGTPATVVTDDFMNAVQEELIGILSAAGVTPSKASQDQVLQAIYKLAQSQKATAFATAGTATALTLTPVPAISAYAANQRFSVKFSVASGANPTLNVSGLGGKSLKKYDTSGAKVAAAFAAGQISDVVYDGADMVVLTPLPVDAAPDASTTVKGITRLATPAEAIAGSSTTIAVTPAGLESKIPLKSQCTAWVNFNGTGTVAIRDSYNCLSVTDNGTGDYTVNLLNQTKTTYSFATGTSVGTATGSVSLRIDSSSATYNTTQLRLVNGNGSASITDAPWASVQIFGGQ</sequence>
<evidence type="ECO:0008006" key="4">
    <source>
        <dbReference type="Google" id="ProtNLM"/>
    </source>
</evidence>
<comment type="caution">
    <text evidence="2">The sequence shown here is derived from an EMBL/GenBank/DDBJ whole genome shotgun (WGS) entry which is preliminary data.</text>
</comment>
<evidence type="ECO:0000256" key="1">
    <source>
        <dbReference type="SAM" id="MobiDB-lite"/>
    </source>
</evidence>
<reference evidence="2 3" key="1">
    <citation type="journal article" date="2020" name="Front. Microbiol.">
        <title>Genetic Organization of the aprX-lipA2 Operon Affects the Proteolytic Potential of Pseudomonas Species in Milk.</title>
        <authorList>
            <person name="Maier C."/>
            <person name="Huptas C."/>
            <person name="von Neubeck M."/>
            <person name="Scherer S."/>
            <person name="Wenning M."/>
            <person name="Lucking G."/>
        </authorList>
    </citation>
    <scope>NUCLEOTIDE SEQUENCE [LARGE SCALE GENOMIC DNA]</scope>
    <source>
        <strain evidence="2 3">DSM 16272</strain>
    </source>
</reference>
<proteinExistence type="predicted"/>
<dbReference type="Proteomes" id="UP000537729">
    <property type="component" value="Unassembled WGS sequence"/>
</dbReference>
<evidence type="ECO:0000313" key="3">
    <source>
        <dbReference type="Proteomes" id="UP000537729"/>
    </source>
</evidence>
<name>A0A7Y1A1S1_PSEVE</name>
<protein>
    <recommendedName>
        <fullName evidence="4">Phage tail protein</fullName>
    </recommendedName>
</protein>
<dbReference type="EMBL" id="JAAQWG010000004">
    <property type="protein sequence ID" value="NMY07572.1"/>
    <property type="molecule type" value="Genomic_DNA"/>
</dbReference>
<feature type="region of interest" description="Disordered" evidence="1">
    <location>
        <begin position="1"/>
        <end position="20"/>
    </location>
</feature>